<dbReference type="CDD" id="cd12261">
    <property type="entry name" value="RRM1_3_MRN1"/>
    <property type="match status" value="1"/>
</dbReference>
<dbReference type="STRING" id="503106.A0A218Z540"/>
<sequence>MASTVTLDRAYFETLLRRAQFHTDGVDYTTPVHLQTVTISKNDHDSLLRSAREYGMDQLPHFISTLLTSGLANLRRNLIGGGIAEETLAILLRDVDASANTKGGTTSYSTTDELTDSDAWYTQKAESTAQGTNANGQDYTFGRNANYTPRGEYGHQSNGTLGFDTDLTDGVSNSYNNHSLDGFASSPHPTGYFDASPIESRPKSKRSHFAKFCKRTILLSNLAEGTTHADITEAVRGGMLLDIFLRSNDRSVSISFLQEAAARDFFRFVKRHDLYIRGKRVEVRWNDRQFILPGHIANQVSIGATRNLVIQNCSPKHSEAMIRDDLEHIHNLVIIKVTFRGQNCYVSTNSVHNSMFARTCMMSRAVYKGSKIAWDADECAAPINQPGKFCKEDVLQKKPDSTLKNRFQLLNMDDDKTSQEEEEFDVGIHVPGGILASG</sequence>
<name>A0A218Z540_9HELO</name>
<evidence type="ECO:0000313" key="1">
    <source>
        <dbReference type="EMBL" id="OWP02643.1"/>
    </source>
</evidence>
<evidence type="ECO:0008006" key="3">
    <source>
        <dbReference type="Google" id="ProtNLM"/>
    </source>
</evidence>
<dbReference type="InParanoid" id="A0A218Z540"/>
<dbReference type="InterPro" id="IPR035979">
    <property type="entry name" value="RBD_domain_sf"/>
</dbReference>
<gene>
    <name evidence="1" type="ORF">B2J93_6476</name>
</gene>
<proteinExistence type="predicted"/>
<organism evidence="1 2">
    <name type="scientific">Diplocarpon coronariae</name>
    <dbReference type="NCBI Taxonomy" id="2795749"/>
    <lineage>
        <taxon>Eukaryota</taxon>
        <taxon>Fungi</taxon>
        <taxon>Dikarya</taxon>
        <taxon>Ascomycota</taxon>
        <taxon>Pezizomycotina</taxon>
        <taxon>Leotiomycetes</taxon>
        <taxon>Helotiales</taxon>
        <taxon>Drepanopezizaceae</taxon>
        <taxon>Diplocarpon</taxon>
    </lineage>
</organism>
<comment type="caution">
    <text evidence="1">The sequence shown here is derived from an EMBL/GenBank/DDBJ whole genome shotgun (WGS) entry which is preliminary data.</text>
</comment>
<dbReference type="EMBL" id="MZNU01000219">
    <property type="protein sequence ID" value="OWP02643.1"/>
    <property type="molecule type" value="Genomic_DNA"/>
</dbReference>
<evidence type="ECO:0000313" key="2">
    <source>
        <dbReference type="Proteomes" id="UP000242519"/>
    </source>
</evidence>
<protein>
    <recommendedName>
        <fullName evidence="3">RRM domain-containing protein</fullName>
    </recommendedName>
</protein>
<dbReference type="GO" id="GO:0003676">
    <property type="term" value="F:nucleic acid binding"/>
    <property type="evidence" value="ECO:0007669"/>
    <property type="project" value="InterPro"/>
</dbReference>
<dbReference type="OrthoDB" id="2935572at2759"/>
<keyword evidence="2" id="KW-1185">Reference proteome</keyword>
<dbReference type="Proteomes" id="UP000242519">
    <property type="component" value="Unassembled WGS sequence"/>
</dbReference>
<accession>A0A218Z540</accession>
<dbReference type="AlphaFoldDB" id="A0A218Z540"/>
<dbReference type="SUPFAM" id="SSF54928">
    <property type="entry name" value="RNA-binding domain, RBD"/>
    <property type="match status" value="1"/>
</dbReference>
<reference evidence="1 2" key="1">
    <citation type="submission" date="2017-04" db="EMBL/GenBank/DDBJ databases">
        <title>Draft genome sequence of Marssonina coronaria NL1: causal agent of apple blotch.</title>
        <authorList>
            <person name="Cheng Q."/>
        </authorList>
    </citation>
    <scope>NUCLEOTIDE SEQUENCE [LARGE SCALE GENOMIC DNA]</scope>
    <source>
        <strain evidence="1 2">NL1</strain>
    </source>
</reference>